<organism evidence="2">
    <name type="scientific">viral metagenome</name>
    <dbReference type="NCBI Taxonomy" id="1070528"/>
    <lineage>
        <taxon>unclassified sequences</taxon>
        <taxon>metagenomes</taxon>
        <taxon>organismal metagenomes</taxon>
    </lineage>
</organism>
<proteinExistence type="predicted"/>
<dbReference type="AlphaFoldDB" id="A0A6C0HPK2"/>
<feature type="compositionally biased region" description="Basic and acidic residues" evidence="1">
    <location>
        <begin position="89"/>
        <end position="119"/>
    </location>
</feature>
<evidence type="ECO:0000313" key="2">
    <source>
        <dbReference type="EMBL" id="QHT82076.1"/>
    </source>
</evidence>
<reference evidence="2" key="1">
    <citation type="journal article" date="2020" name="Nature">
        <title>Giant virus diversity and host interactions through global metagenomics.</title>
        <authorList>
            <person name="Schulz F."/>
            <person name="Roux S."/>
            <person name="Paez-Espino D."/>
            <person name="Jungbluth S."/>
            <person name="Walsh D.A."/>
            <person name="Denef V.J."/>
            <person name="McMahon K.D."/>
            <person name="Konstantinidis K.T."/>
            <person name="Eloe-Fadrosh E.A."/>
            <person name="Kyrpides N.C."/>
            <person name="Woyke T."/>
        </authorList>
    </citation>
    <scope>NUCLEOTIDE SEQUENCE</scope>
    <source>
        <strain evidence="2">GVMAG-M-3300023184-160</strain>
    </source>
</reference>
<protein>
    <submittedName>
        <fullName evidence="2">Uncharacterized protein</fullName>
    </submittedName>
</protein>
<evidence type="ECO:0000256" key="1">
    <source>
        <dbReference type="SAM" id="MobiDB-lite"/>
    </source>
</evidence>
<name>A0A6C0HPK2_9ZZZZ</name>
<dbReference type="EMBL" id="MN739995">
    <property type="protein sequence ID" value="QHT82076.1"/>
    <property type="molecule type" value="Genomic_DNA"/>
</dbReference>
<feature type="region of interest" description="Disordered" evidence="1">
    <location>
        <begin position="84"/>
        <end position="126"/>
    </location>
</feature>
<sequence>MFQIFNDLARHIQDKKEQPDKKKEKLTFEEFAELFQQCPIPEVEYTKHFEAFIQTLEVEDEGFKDDLKKCYALCSYRLDKALWAPEPETEAKPEPEAKPEEKPAETKEETSAEVKEESIKQTGGGHIPACLTSIRLKTIASKKRDEVFRQITG</sequence>
<accession>A0A6C0HPK2</accession>